<comment type="caution">
    <text evidence="2">The sequence shown here is derived from an EMBL/GenBank/DDBJ whole genome shotgun (WGS) entry which is preliminary data.</text>
</comment>
<keyword evidence="3" id="KW-1185">Reference proteome</keyword>
<keyword evidence="1" id="KW-0472">Membrane</keyword>
<dbReference type="AlphaFoldDB" id="A0A1A9RWZ3"/>
<feature type="transmembrane region" description="Helical" evidence="1">
    <location>
        <begin position="104"/>
        <end position="125"/>
    </location>
</feature>
<dbReference type="RefSeq" id="WP_067591873.1">
    <property type="nucleotide sequence ID" value="NZ_LXSL01000016.1"/>
</dbReference>
<evidence type="ECO:0000313" key="3">
    <source>
        <dbReference type="Proteomes" id="UP000077885"/>
    </source>
</evidence>
<organism evidence="2 3">
    <name type="scientific">Eikenella longinqua</name>
    <dbReference type="NCBI Taxonomy" id="1795827"/>
    <lineage>
        <taxon>Bacteria</taxon>
        <taxon>Pseudomonadati</taxon>
        <taxon>Pseudomonadota</taxon>
        <taxon>Betaproteobacteria</taxon>
        <taxon>Neisseriales</taxon>
        <taxon>Neisseriaceae</taxon>
        <taxon>Eikenella</taxon>
    </lineage>
</organism>
<sequence length="188" mass="20432">MEEIMHTKKRLIMLSLALYLLSLCLPSLGEQPGVAVLMAGIVFGWMGIFTGKLATLAAYANVFYLWSVVRMLEGRQPRHALNACMVLSLFTFPFMLGANPFSDIGAVGWGVLVWLAALWLPWAAGMTGEESAGLRRAAAIWVSVSAVMLLAAFAYGRWQSAALTRDGIVQDWPAGTVFVSNNLGKYAD</sequence>
<feature type="transmembrane region" description="Helical" evidence="1">
    <location>
        <begin position="80"/>
        <end position="98"/>
    </location>
</feature>
<accession>A0A1A9RWZ3</accession>
<keyword evidence="1" id="KW-0812">Transmembrane</keyword>
<feature type="transmembrane region" description="Helical" evidence="1">
    <location>
        <begin position="137"/>
        <end position="156"/>
    </location>
</feature>
<dbReference type="Proteomes" id="UP000077885">
    <property type="component" value="Unassembled WGS sequence"/>
</dbReference>
<protein>
    <submittedName>
        <fullName evidence="2">Uncharacterized protein</fullName>
    </submittedName>
</protein>
<keyword evidence="1" id="KW-1133">Transmembrane helix</keyword>
<gene>
    <name evidence="2" type="ORF">A7P95_04610</name>
</gene>
<evidence type="ECO:0000313" key="2">
    <source>
        <dbReference type="EMBL" id="OAM29229.1"/>
    </source>
</evidence>
<reference evidence="3" key="1">
    <citation type="submission" date="2016-05" db="EMBL/GenBank/DDBJ databases">
        <title>Draft genome of Corynebacterium afermentans subsp. afermentans LCDC 88199T.</title>
        <authorList>
            <person name="Bernier A.-M."/>
            <person name="Bernard K."/>
        </authorList>
    </citation>
    <scope>NUCLEOTIDE SEQUENCE [LARGE SCALE GENOMIC DNA]</scope>
    <source>
        <strain evidence="3">NML02-A-017</strain>
    </source>
</reference>
<evidence type="ECO:0000256" key="1">
    <source>
        <dbReference type="SAM" id="Phobius"/>
    </source>
</evidence>
<feature type="transmembrane region" description="Helical" evidence="1">
    <location>
        <begin position="45"/>
        <end position="68"/>
    </location>
</feature>
<dbReference type="EMBL" id="LXSL01000016">
    <property type="protein sequence ID" value="OAM29229.1"/>
    <property type="molecule type" value="Genomic_DNA"/>
</dbReference>
<proteinExistence type="predicted"/>
<dbReference type="STRING" id="1795827.A7P95_04610"/>
<name>A0A1A9RWZ3_9NEIS</name>